<evidence type="ECO:0000256" key="1">
    <source>
        <dbReference type="ARBA" id="ARBA00022801"/>
    </source>
</evidence>
<dbReference type="Gene3D" id="3.40.50.1820">
    <property type="entry name" value="alpha/beta hydrolase"/>
    <property type="match status" value="1"/>
</dbReference>
<dbReference type="SUPFAM" id="SSF53474">
    <property type="entry name" value="alpha/beta-Hydrolases"/>
    <property type="match status" value="1"/>
</dbReference>
<dbReference type="PANTHER" id="PTHR48081:SF8">
    <property type="entry name" value="ALPHA_BETA HYDROLASE FOLD-3 DOMAIN-CONTAINING PROTEIN-RELATED"/>
    <property type="match status" value="1"/>
</dbReference>
<dbReference type="GO" id="GO:0016787">
    <property type="term" value="F:hydrolase activity"/>
    <property type="evidence" value="ECO:0007669"/>
    <property type="project" value="UniProtKB-KW"/>
</dbReference>
<dbReference type="InterPro" id="IPR050300">
    <property type="entry name" value="GDXG_lipolytic_enzyme"/>
</dbReference>
<dbReference type="InterPro" id="IPR013094">
    <property type="entry name" value="AB_hydrolase_3"/>
</dbReference>
<gene>
    <name evidence="3" type="ORF">F3W84_10215</name>
</gene>
<keyword evidence="4" id="KW-1185">Reference proteome</keyword>
<protein>
    <submittedName>
        <fullName evidence="3">Alpha/beta hydrolase</fullName>
    </submittedName>
</protein>
<organism evidence="3 4">
    <name type="scientific">Ochrobactrum quorumnocens</name>
    <dbReference type="NCBI Taxonomy" id="271865"/>
    <lineage>
        <taxon>Bacteria</taxon>
        <taxon>Pseudomonadati</taxon>
        <taxon>Pseudomonadota</taxon>
        <taxon>Alphaproteobacteria</taxon>
        <taxon>Hyphomicrobiales</taxon>
        <taxon>Brucellaceae</taxon>
        <taxon>Brucella/Ochrobactrum group</taxon>
        <taxon>Ochrobactrum</taxon>
    </lineage>
</organism>
<dbReference type="Proteomes" id="UP000327108">
    <property type="component" value="Unassembled WGS sequence"/>
</dbReference>
<dbReference type="AlphaFoldDB" id="A0A5N1JW72"/>
<sequence>MSLSPAAARKRTPAISTFQGGFEPATLFDFKELTMNTKFRAALSPLSAATLTLCLAVSPIAVKAQTVPKHTIENLQQAYQQQWVKEFGPLATEPQAPLAKLLSTLPHSDRDADYDTLSSREGLASITTANVTRPAPLAAIISTDVQLNGRRIPVRIYCPESHAARNVLFFIHGGGHLSGSVTVYDPIARRLALATGDTVVAVDYRRAPEAPYPAGLHDARAALLKVYQILNQHQIAFQPHLTLVGDSGGGAFSATIAQDLQTTKPGFISKLVLIYPSLDYTMSWPSLMENGKGKLLDKNKIAWYFDQYFQHNEDRRAVSPLYRPIAADFPPTLLFSGGLDPLRDEDFAFVARLKQQHARVNHVHFPDIVHAFLMIENLVPDQANQVYHDIADFVADAPQTPLKTPAHDPDPLANP</sequence>
<evidence type="ECO:0000313" key="3">
    <source>
        <dbReference type="EMBL" id="KAA9368256.1"/>
    </source>
</evidence>
<dbReference type="Pfam" id="PF07859">
    <property type="entry name" value="Abhydrolase_3"/>
    <property type="match status" value="1"/>
</dbReference>
<dbReference type="EMBL" id="VYXQ01000008">
    <property type="protein sequence ID" value="KAA9368256.1"/>
    <property type="molecule type" value="Genomic_DNA"/>
</dbReference>
<reference evidence="3 4" key="1">
    <citation type="submission" date="2019-09" db="EMBL/GenBank/DDBJ databases">
        <title>Biological control of the noxious weed angled onion (Allium triquetrum) thwarted by endophytic bacteria in Victoria, Australia.</title>
        <authorList>
            <person name="Tehranchian P."/>
            <person name="Adair R.J."/>
            <person name="Van T.H."/>
            <person name="Morrison P.D."/>
            <person name="Williams H."/>
            <person name="Lawrie A.C."/>
        </authorList>
    </citation>
    <scope>NUCLEOTIDE SEQUENCE [LARGE SCALE GENOMIC DNA]</scope>
    <source>
        <strain evidence="3 4">RPTAtOch1</strain>
    </source>
</reference>
<dbReference type="PANTHER" id="PTHR48081">
    <property type="entry name" value="AB HYDROLASE SUPERFAMILY PROTEIN C4A8.06C"/>
    <property type="match status" value="1"/>
</dbReference>
<dbReference type="InterPro" id="IPR029058">
    <property type="entry name" value="AB_hydrolase_fold"/>
</dbReference>
<keyword evidence="1 3" id="KW-0378">Hydrolase</keyword>
<accession>A0A5N1JW72</accession>
<feature type="domain" description="Alpha/beta hydrolase fold-3" evidence="2">
    <location>
        <begin position="168"/>
        <end position="373"/>
    </location>
</feature>
<evidence type="ECO:0000313" key="4">
    <source>
        <dbReference type="Proteomes" id="UP000327108"/>
    </source>
</evidence>
<proteinExistence type="predicted"/>
<comment type="caution">
    <text evidence="3">The sequence shown here is derived from an EMBL/GenBank/DDBJ whole genome shotgun (WGS) entry which is preliminary data.</text>
</comment>
<name>A0A5N1JW72_9HYPH</name>
<evidence type="ECO:0000259" key="2">
    <source>
        <dbReference type="Pfam" id="PF07859"/>
    </source>
</evidence>